<keyword evidence="1" id="KW-0472">Membrane</keyword>
<keyword evidence="1" id="KW-0812">Transmembrane</keyword>
<name>A0A917IKE1_9BACT</name>
<evidence type="ECO:0000256" key="1">
    <source>
        <dbReference type="SAM" id="Phobius"/>
    </source>
</evidence>
<feature type="transmembrane region" description="Helical" evidence="1">
    <location>
        <begin position="88"/>
        <end position="113"/>
    </location>
</feature>
<dbReference type="Proteomes" id="UP000627292">
    <property type="component" value="Unassembled WGS sequence"/>
</dbReference>
<evidence type="ECO:0000313" key="2">
    <source>
        <dbReference type="EMBL" id="GGH57073.1"/>
    </source>
</evidence>
<dbReference type="RefSeq" id="WP_188949691.1">
    <property type="nucleotide sequence ID" value="NZ_BMIB01000001.1"/>
</dbReference>
<keyword evidence="1" id="KW-1133">Transmembrane helix</keyword>
<accession>A0A917IKE1</accession>
<dbReference type="EMBL" id="BMIB01000001">
    <property type="protein sequence ID" value="GGH57073.1"/>
    <property type="molecule type" value="Genomic_DNA"/>
</dbReference>
<evidence type="ECO:0000313" key="3">
    <source>
        <dbReference type="Proteomes" id="UP000627292"/>
    </source>
</evidence>
<keyword evidence="3" id="KW-1185">Reference proteome</keyword>
<protein>
    <submittedName>
        <fullName evidence="2">Uncharacterized protein</fullName>
    </submittedName>
</protein>
<reference evidence="2" key="2">
    <citation type="submission" date="2020-09" db="EMBL/GenBank/DDBJ databases">
        <authorList>
            <person name="Sun Q."/>
            <person name="Zhou Y."/>
        </authorList>
    </citation>
    <scope>NUCLEOTIDE SEQUENCE</scope>
    <source>
        <strain evidence="2">CGMCC 1.15290</strain>
    </source>
</reference>
<reference evidence="2" key="1">
    <citation type="journal article" date="2014" name="Int. J. Syst. Evol. Microbiol.">
        <title>Complete genome sequence of Corynebacterium casei LMG S-19264T (=DSM 44701T), isolated from a smear-ripened cheese.</title>
        <authorList>
            <consortium name="US DOE Joint Genome Institute (JGI-PGF)"/>
            <person name="Walter F."/>
            <person name="Albersmeier A."/>
            <person name="Kalinowski J."/>
            <person name="Ruckert C."/>
        </authorList>
    </citation>
    <scope>NUCLEOTIDE SEQUENCE</scope>
    <source>
        <strain evidence="2">CGMCC 1.15290</strain>
    </source>
</reference>
<gene>
    <name evidence="2" type="ORF">GCM10011379_01340</name>
</gene>
<comment type="caution">
    <text evidence="2">The sequence shown here is derived from an EMBL/GenBank/DDBJ whole genome shotgun (WGS) entry which is preliminary data.</text>
</comment>
<dbReference type="AlphaFoldDB" id="A0A917IKE1"/>
<proteinExistence type="predicted"/>
<organism evidence="2 3">
    <name type="scientific">Filimonas zeae</name>
    <dbReference type="NCBI Taxonomy" id="1737353"/>
    <lineage>
        <taxon>Bacteria</taxon>
        <taxon>Pseudomonadati</taxon>
        <taxon>Bacteroidota</taxon>
        <taxon>Chitinophagia</taxon>
        <taxon>Chitinophagales</taxon>
        <taxon>Chitinophagaceae</taxon>
        <taxon>Filimonas</taxon>
    </lineage>
</organism>
<feature type="transmembrane region" description="Helical" evidence="1">
    <location>
        <begin position="133"/>
        <end position="153"/>
    </location>
</feature>
<sequence>MRLNKYLPFESYRLESRFSVEEVKQRLSDHIQPSSRGGKPYRGYMNGDTFAISRIIEYRNSFVPVVTGEFYEADGVTMLKVNMRLDMAVMAFMCVWMGVVGMACAGILVLGILKIWMAVWEWQWPDLGGKDSLFLLIPFGMFGFGYLLVMGGFRAERKHAKAFLEWAVGNGVTFK</sequence>